<evidence type="ECO:0000313" key="2">
    <source>
        <dbReference type="EMBL" id="TCS33781.1"/>
    </source>
</evidence>
<dbReference type="RefSeq" id="WP_132260117.1">
    <property type="nucleotide sequence ID" value="NZ_SLZQ01000015.1"/>
</dbReference>
<proteinExistence type="predicted"/>
<evidence type="ECO:0000313" key="3">
    <source>
        <dbReference type="Proteomes" id="UP000295382"/>
    </source>
</evidence>
<evidence type="ECO:0000256" key="1">
    <source>
        <dbReference type="SAM" id="MobiDB-lite"/>
    </source>
</evidence>
<dbReference type="EMBL" id="SLZQ01000015">
    <property type="protein sequence ID" value="TCS33781.1"/>
    <property type="molecule type" value="Genomic_DNA"/>
</dbReference>
<keyword evidence="3" id="KW-1185">Reference proteome</keyword>
<accession>A0A4R3HRN5</accession>
<protein>
    <submittedName>
        <fullName evidence="2">Uncharacterized protein</fullName>
    </submittedName>
</protein>
<feature type="region of interest" description="Disordered" evidence="1">
    <location>
        <begin position="1"/>
        <end position="28"/>
    </location>
</feature>
<comment type="caution">
    <text evidence="2">The sequence shown here is derived from an EMBL/GenBank/DDBJ whole genome shotgun (WGS) entry which is preliminary data.</text>
</comment>
<dbReference type="Proteomes" id="UP000295382">
    <property type="component" value="Unassembled WGS sequence"/>
</dbReference>
<feature type="compositionally biased region" description="Basic and acidic residues" evidence="1">
    <location>
        <begin position="55"/>
        <end position="68"/>
    </location>
</feature>
<reference evidence="2 3" key="1">
    <citation type="submission" date="2019-03" db="EMBL/GenBank/DDBJ databases">
        <title>Genomic Encyclopedia of Type Strains, Phase IV (KMG-IV): sequencing the most valuable type-strain genomes for metagenomic binning, comparative biology and taxonomic classification.</title>
        <authorList>
            <person name="Goeker M."/>
        </authorList>
    </citation>
    <scope>NUCLEOTIDE SEQUENCE [LARGE SCALE GENOMIC DNA]</scope>
    <source>
        <strain evidence="2 3">DSM 7445</strain>
    </source>
</reference>
<gene>
    <name evidence="2" type="ORF">EDC30_11571</name>
</gene>
<name>A0A4R3HRN5_PAULE</name>
<sequence>MTTPSSQTSQPEQCRRLQQQVEQEGGTHNLSQTDLAFYQTFCETQHQAKAHRQAKALDHDGGIDESAHVMEGTSFGDPNAGRPDDQDEANPINYGRAVTQSPDGTPRPAK</sequence>
<organism evidence="2 3">
    <name type="scientific">Paucimonas lemoignei</name>
    <name type="common">Pseudomonas lemoignei</name>
    <dbReference type="NCBI Taxonomy" id="29443"/>
    <lineage>
        <taxon>Bacteria</taxon>
        <taxon>Pseudomonadati</taxon>
        <taxon>Pseudomonadota</taxon>
        <taxon>Betaproteobacteria</taxon>
        <taxon>Burkholderiales</taxon>
        <taxon>Burkholderiaceae</taxon>
        <taxon>Paucimonas</taxon>
    </lineage>
</organism>
<feature type="region of interest" description="Disordered" evidence="1">
    <location>
        <begin position="52"/>
        <end position="110"/>
    </location>
</feature>
<dbReference type="AlphaFoldDB" id="A0A4R3HRN5"/>